<reference evidence="2" key="1">
    <citation type="submission" date="2016-03" db="EMBL/GenBank/DDBJ databases">
        <title>Mechanisms controlling the formation of the plant cell surface in tip-growing cells are functionally conserved among land plants.</title>
        <authorList>
            <person name="Honkanen S."/>
            <person name="Jones V.A."/>
            <person name="Morieri G."/>
            <person name="Champion C."/>
            <person name="Hetherington A.J."/>
            <person name="Kelly S."/>
            <person name="Saint-Marcoux D."/>
            <person name="Proust H."/>
            <person name="Prescott H."/>
            <person name="Dolan L."/>
        </authorList>
    </citation>
    <scope>NUCLEOTIDE SEQUENCE [LARGE SCALE GENOMIC DNA]</scope>
    <source>
        <tissue evidence="2">Whole gametophyte</tissue>
    </source>
</reference>
<evidence type="ECO:0000313" key="2">
    <source>
        <dbReference type="EMBL" id="OAE19114.1"/>
    </source>
</evidence>
<dbReference type="PANTHER" id="PTHR11439">
    <property type="entry name" value="GAG-POL-RELATED RETROTRANSPOSON"/>
    <property type="match status" value="1"/>
</dbReference>
<feature type="domain" description="Reverse transcriptase Ty1/copia-type" evidence="1">
    <location>
        <begin position="11"/>
        <end position="70"/>
    </location>
</feature>
<evidence type="ECO:0000313" key="3">
    <source>
        <dbReference type="Proteomes" id="UP000077202"/>
    </source>
</evidence>
<dbReference type="Proteomes" id="UP000077202">
    <property type="component" value="Unassembled WGS sequence"/>
</dbReference>
<dbReference type="Pfam" id="PF07727">
    <property type="entry name" value="RVT_2"/>
    <property type="match status" value="1"/>
</dbReference>
<dbReference type="AlphaFoldDB" id="A0A176VE07"/>
<comment type="caution">
    <text evidence="2">The sequence shown here is derived from an EMBL/GenBank/DDBJ whole genome shotgun (WGS) entry which is preliminary data.</text>
</comment>
<gene>
    <name evidence="2" type="ORF">AXG93_2062s1250</name>
</gene>
<protein>
    <recommendedName>
        <fullName evidence="1">Reverse transcriptase Ty1/copia-type domain-containing protein</fullName>
    </recommendedName>
</protein>
<dbReference type="InterPro" id="IPR013103">
    <property type="entry name" value="RVT_2"/>
</dbReference>
<proteinExistence type="predicted"/>
<name>A0A176VE07_MARPO</name>
<evidence type="ECO:0000259" key="1">
    <source>
        <dbReference type="Pfam" id="PF07727"/>
    </source>
</evidence>
<organism evidence="2 3">
    <name type="scientific">Marchantia polymorpha subsp. ruderalis</name>
    <dbReference type="NCBI Taxonomy" id="1480154"/>
    <lineage>
        <taxon>Eukaryota</taxon>
        <taxon>Viridiplantae</taxon>
        <taxon>Streptophyta</taxon>
        <taxon>Embryophyta</taxon>
        <taxon>Marchantiophyta</taxon>
        <taxon>Marchantiopsida</taxon>
        <taxon>Marchantiidae</taxon>
        <taxon>Marchantiales</taxon>
        <taxon>Marchantiaceae</taxon>
        <taxon>Marchantia</taxon>
    </lineage>
</organism>
<dbReference type="EMBL" id="LVLJ01003929">
    <property type="protein sequence ID" value="OAE19114.1"/>
    <property type="molecule type" value="Genomic_DNA"/>
</dbReference>
<keyword evidence="3" id="KW-1185">Reference proteome</keyword>
<sequence length="207" mass="23632">MGEEMESLHKNQIWKLVRLPAHRKVVTCKWVFKKKEGMSAAEGIKYKAQVVARGFSQREGVDYNEIFSRVEGYIKKMLGRFGMPSAKPIYTPMTSNCKLKMYLVQTEEEEYMSRVPYASAVGSLMYATVCTRPDLAFAVSVISRYMVNPGKEHWQAVKRIFKYLRGTFDIGHCYGNDTQCLVAGYSDSDYAGDVDSRRSMTGYVFTL</sequence>
<accession>A0A176VE07</accession>